<dbReference type="RefSeq" id="WP_035338349.1">
    <property type="nucleotide sequence ID" value="NZ_AP023088.1"/>
</dbReference>
<evidence type="ECO:0000256" key="4">
    <source>
        <dbReference type="ARBA" id="ARBA00022475"/>
    </source>
</evidence>
<name>A0A7Z0X019_9BACI</name>
<dbReference type="SMART" id="SM00387">
    <property type="entry name" value="HATPase_c"/>
    <property type="match status" value="1"/>
</dbReference>
<evidence type="ECO:0000256" key="1">
    <source>
        <dbReference type="ARBA" id="ARBA00000085"/>
    </source>
</evidence>
<comment type="subcellular location">
    <subcellularLocation>
        <location evidence="2">Cell membrane</location>
        <topology evidence="2">Multi-pass membrane protein</topology>
    </subcellularLocation>
</comment>
<gene>
    <name evidence="17" type="ORF">B4121_0701</name>
</gene>
<evidence type="ECO:0000256" key="9">
    <source>
        <dbReference type="ARBA" id="ARBA00022777"/>
    </source>
</evidence>
<evidence type="ECO:0000313" key="17">
    <source>
        <dbReference type="EMBL" id="OLF96490.1"/>
    </source>
</evidence>
<keyword evidence="9 17" id="KW-0418">Kinase</keyword>
<dbReference type="InterPro" id="IPR050398">
    <property type="entry name" value="HssS/ArlS-like"/>
</dbReference>
<dbReference type="SUPFAM" id="SSF55874">
    <property type="entry name" value="ATPase domain of HSP90 chaperone/DNA topoisomerase II/histidine kinase"/>
    <property type="match status" value="1"/>
</dbReference>
<dbReference type="EC" id="2.7.13.3" evidence="3"/>
<dbReference type="CDD" id="cd00082">
    <property type="entry name" value="HisKA"/>
    <property type="match status" value="1"/>
</dbReference>
<evidence type="ECO:0000256" key="14">
    <source>
        <dbReference type="SAM" id="Phobius"/>
    </source>
</evidence>
<dbReference type="Proteomes" id="UP000185604">
    <property type="component" value="Unassembled WGS sequence"/>
</dbReference>
<dbReference type="Pfam" id="PF02518">
    <property type="entry name" value="HATPase_c"/>
    <property type="match status" value="1"/>
</dbReference>
<proteinExistence type="predicted"/>
<keyword evidence="8" id="KW-0547">Nucleotide-binding</keyword>
<dbReference type="Gene3D" id="1.10.287.130">
    <property type="match status" value="1"/>
</dbReference>
<evidence type="ECO:0000259" key="15">
    <source>
        <dbReference type="PROSITE" id="PS50109"/>
    </source>
</evidence>
<evidence type="ECO:0000256" key="5">
    <source>
        <dbReference type="ARBA" id="ARBA00022553"/>
    </source>
</evidence>
<sequence>MKLSTKYLLNIIASVFFFPIAFLGVNFVYYMTLTYIIGYQSETHYEPGQLEKQWTNDIGNLKGKSNDEIISSFKKTKQYKDSHVIWMNNSGNVLFSTSPRFAEDKTNLTVSDAIQTLNQDDEEYLLLYQYLNGKEDSGYAILETPHSLIGTQWEVMRTKYSYLWFIAMLAVCSLFVFNSWMFFKKLHKRLIELQKHMTKQDENGMPKPLVIKQFDELGQVEHSFNQMVDKLRVSRRKEQDEAEIRKNLIAGLSHDLRTPLTIIRGHTFSLRDENISEKGKHSLHVINDKISFIGDLIDNLSSFTLLAAGKFPLFKERSDILKILRSSLSAWYPIFEKKHFVIDIDLKEPIVWEVDETWLKRIFDNIFQNIIRHADSGKFVSVQTKRMNGRQVLLIKDKGPGIDTESENKGAGIGLSIIGMMLKQMDLESEVKSSSAGTLFMIYKG</sequence>
<evidence type="ECO:0000256" key="3">
    <source>
        <dbReference type="ARBA" id="ARBA00012438"/>
    </source>
</evidence>
<evidence type="ECO:0000256" key="13">
    <source>
        <dbReference type="ARBA" id="ARBA00023136"/>
    </source>
</evidence>
<keyword evidence="12" id="KW-0902">Two-component regulatory system</keyword>
<feature type="domain" description="Histidine kinase" evidence="15">
    <location>
        <begin position="251"/>
        <end position="445"/>
    </location>
</feature>
<dbReference type="InterPro" id="IPR005467">
    <property type="entry name" value="His_kinase_dom"/>
</dbReference>
<dbReference type="Pfam" id="PF00512">
    <property type="entry name" value="HisKA"/>
    <property type="match status" value="1"/>
</dbReference>
<evidence type="ECO:0000259" key="16">
    <source>
        <dbReference type="PROSITE" id="PS50885"/>
    </source>
</evidence>
<evidence type="ECO:0000256" key="11">
    <source>
        <dbReference type="ARBA" id="ARBA00022989"/>
    </source>
</evidence>
<dbReference type="PANTHER" id="PTHR45528:SF1">
    <property type="entry name" value="SENSOR HISTIDINE KINASE CPXA"/>
    <property type="match status" value="1"/>
</dbReference>
<dbReference type="InterPro" id="IPR003594">
    <property type="entry name" value="HATPase_dom"/>
</dbReference>
<evidence type="ECO:0000256" key="2">
    <source>
        <dbReference type="ARBA" id="ARBA00004651"/>
    </source>
</evidence>
<dbReference type="GO" id="GO:0005886">
    <property type="term" value="C:plasma membrane"/>
    <property type="evidence" value="ECO:0007669"/>
    <property type="project" value="UniProtKB-SubCell"/>
</dbReference>
<dbReference type="InterPro" id="IPR003660">
    <property type="entry name" value="HAMP_dom"/>
</dbReference>
<dbReference type="InterPro" id="IPR036097">
    <property type="entry name" value="HisK_dim/P_sf"/>
</dbReference>
<keyword evidence="13 14" id="KW-0472">Membrane</keyword>
<dbReference type="PROSITE" id="PS50109">
    <property type="entry name" value="HIS_KIN"/>
    <property type="match status" value="1"/>
</dbReference>
<dbReference type="GO" id="GO:0000155">
    <property type="term" value="F:phosphorelay sensor kinase activity"/>
    <property type="evidence" value="ECO:0007669"/>
    <property type="project" value="InterPro"/>
</dbReference>
<keyword evidence="5" id="KW-0597">Phosphoprotein</keyword>
<dbReference type="GO" id="GO:0005524">
    <property type="term" value="F:ATP binding"/>
    <property type="evidence" value="ECO:0007669"/>
    <property type="project" value="UniProtKB-KW"/>
</dbReference>
<evidence type="ECO:0000256" key="10">
    <source>
        <dbReference type="ARBA" id="ARBA00022840"/>
    </source>
</evidence>
<comment type="caution">
    <text evidence="17">The sequence shown here is derived from an EMBL/GenBank/DDBJ whole genome shotgun (WGS) entry which is preliminary data.</text>
</comment>
<evidence type="ECO:0000256" key="8">
    <source>
        <dbReference type="ARBA" id="ARBA00022741"/>
    </source>
</evidence>
<dbReference type="Gene3D" id="3.30.565.10">
    <property type="entry name" value="Histidine kinase-like ATPase, C-terminal domain"/>
    <property type="match status" value="1"/>
</dbReference>
<dbReference type="CDD" id="cd06225">
    <property type="entry name" value="HAMP"/>
    <property type="match status" value="1"/>
</dbReference>
<dbReference type="InterPro" id="IPR003661">
    <property type="entry name" value="HisK_dim/P_dom"/>
</dbReference>
<dbReference type="SMART" id="SM00388">
    <property type="entry name" value="HisKA"/>
    <property type="match status" value="1"/>
</dbReference>
<feature type="domain" description="HAMP" evidence="16">
    <location>
        <begin position="215"/>
        <end position="236"/>
    </location>
</feature>
<feature type="transmembrane region" description="Helical" evidence="14">
    <location>
        <begin position="7"/>
        <end position="31"/>
    </location>
</feature>
<evidence type="ECO:0000256" key="6">
    <source>
        <dbReference type="ARBA" id="ARBA00022679"/>
    </source>
</evidence>
<dbReference type="EMBL" id="LKPO01000004">
    <property type="protein sequence ID" value="OLF96490.1"/>
    <property type="molecule type" value="Genomic_DNA"/>
</dbReference>
<keyword evidence="6" id="KW-0808">Transferase</keyword>
<reference evidence="17 18" key="1">
    <citation type="journal article" date="2016" name="Front. Microbiol.">
        <title>High-Level Heat Resistance of Spores of Bacillus amyloliquefaciens and Bacillus licheniformis Results from the Presence of a spoVA Operon in a Tn1546 Transposon.</title>
        <authorList>
            <person name="Berendsen E.M."/>
            <person name="Koning R.A."/>
            <person name="Boekhorst J."/>
            <person name="de Jong A."/>
            <person name="Kuipers O.P."/>
            <person name="Wells-Bennik M.H."/>
        </authorList>
    </citation>
    <scope>NUCLEOTIDE SEQUENCE [LARGE SCALE GENOMIC DNA]</scope>
    <source>
        <strain evidence="17 18">B4121</strain>
    </source>
</reference>
<dbReference type="SUPFAM" id="SSF47384">
    <property type="entry name" value="Homodimeric domain of signal transducing histidine kinase"/>
    <property type="match status" value="1"/>
</dbReference>
<dbReference type="Gene3D" id="6.10.340.10">
    <property type="match status" value="1"/>
</dbReference>
<keyword evidence="10" id="KW-0067">ATP-binding</keyword>
<dbReference type="InterPro" id="IPR036890">
    <property type="entry name" value="HATPase_C_sf"/>
</dbReference>
<keyword evidence="11 14" id="KW-1133">Transmembrane helix</keyword>
<keyword evidence="4" id="KW-1003">Cell membrane</keyword>
<keyword evidence="7 14" id="KW-0812">Transmembrane</keyword>
<accession>A0A7Z0X019</accession>
<dbReference type="AlphaFoldDB" id="A0A7Z0X019"/>
<feature type="transmembrane region" description="Helical" evidence="14">
    <location>
        <begin position="162"/>
        <end position="183"/>
    </location>
</feature>
<comment type="catalytic activity">
    <reaction evidence="1">
        <text>ATP + protein L-histidine = ADP + protein N-phospho-L-histidine.</text>
        <dbReference type="EC" id="2.7.13.3"/>
    </reaction>
</comment>
<dbReference type="PROSITE" id="PS50885">
    <property type="entry name" value="HAMP"/>
    <property type="match status" value="1"/>
</dbReference>
<evidence type="ECO:0000256" key="7">
    <source>
        <dbReference type="ARBA" id="ARBA00022692"/>
    </source>
</evidence>
<evidence type="ECO:0000313" key="18">
    <source>
        <dbReference type="Proteomes" id="UP000185604"/>
    </source>
</evidence>
<dbReference type="PANTHER" id="PTHR45528">
    <property type="entry name" value="SENSOR HISTIDINE KINASE CPXA"/>
    <property type="match status" value="1"/>
</dbReference>
<organism evidence="17 18">
    <name type="scientific">Bacillus paralicheniformis</name>
    <dbReference type="NCBI Taxonomy" id="1648923"/>
    <lineage>
        <taxon>Bacteria</taxon>
        <taxon>Bacillati</taxon>
        <taxon>Bacillota</taxon>
        <taxon>Bacilli</taxon>
        <taxon>Bacillales</taxon>
        <taxon>Bacillaceae</taxon>
        <taxon>Bacillus</taxon>
    </lineage>
</organism>
<evidence type="ECO:0000256" key="12">
    <source>
        <dbReference type="ARBA" id="ARBA00023012"/>
    </source>
</evidence>
<protein>
    <recommendedName>
        <fullName evidence="3">histidine kinase</fullName>
        <ecNumber evidence="3">2.7.13.3</ecNumber>
    </recommendedName>
</protein>